<protein>
    <submittedName>
        <fullName evidence="1">Uncharacterized protein</fullName>
    </submittedName>
</protein>
<reference evidence="1" key="1">
    <citation type="journal article" date="2022" name="bioRxiv">
        <title>Sequencing and chromosome-scale assembly of the giantPleurodeles waltlgenome.</title>
        <authorList>
            <person name="Brown T."/>
            <person name="Elewa A."/>
            <person name="Iarovenko S."/>
            <person name="Subramanian E."/>
            <person name="Araus A.J."/>
            <person name="Petzold A."/>
            <person name="Susuki M."/>
            <person name="Suzuki K.-i.T."/>
            <person name="Hayashi T."/>
            <person name="Toyoda A."/>
            <person name="Oliveira C."/>
            <person name="Osipova E."/>
            <person name="Leigh N.D."/>
            <person name="Simon A."/>
            <person name="Yun M.H."/>
        </authorList>
    </citation>
    <scope>NUCLEOTIDE SEQUENCE</scope>
    <source>
        <strain evidence="1">20211129_DDA</strain>
        <tissue evidence="1">Liver</tissue>
    </source>
</reference>
<dbReference type="InterPro" id="IPR042566">
    <property type="entry name" value="L1_C"/>
</dbReference>
<evidence type="ECO:0000313" key="2">
    <source>
        <dbReference type="Proteomes" id="UP001066276"/>
    </source>
</evidence>
<name>A0AAV7M1Y1_PLEWA</name>
<sequence>MQRKTQAWEHAIGGNRAATAAKGERLPEMPGAGGWDPACMVTLIVAYYWVGNAKVMFFPNYMITVQKQRSNFLAVKLRLSGMGFTYSLLFPAKLRVVTTNTTRFFVTPEEAWHWIENSDDCADCLMRLESAGEDTLRRNRRGQ</sequence>
<keyword evidence="2" id="KW-1185">Reference proteome</keyword>
<evidence type="ECO:0000313" key="1">
    <source>
        <dbReference type="EMBL" id="KAJ1097154.1"/>
    </source>
</evidence>
<dbReference type="AlphaFoldDB" id="A0AAV7M1Y1"/>
<dbReference type="Gene3D" id="3.30.250.20">
    <property type="entry name" value="L1 transposable element, C-terminal domain"/>
    <property type="match status" value="1"/>
</dbReference>
<accession>A0AAV7M1Y1</accession>
<comment type="caution">
    <text evidence="1">The sequence shown here is derived from an EMBL/GenBank/DDBJ whole genome shotgun (WGS) entry which is preliminary data.</text>
</comment>
<proteinExistence type="predicted"/>
<gene>
    <name evidence="1" type="ORF">NDU88_002281</name>
</gene>
<dbReference type="Proteomes" id="UP001066276">
    <property type="component" value="Chromosome 10"/>
</dbReference>
<organism evidence="1 2">
    <name type="scientific">Pleurodeles waltl</name>
    <name type="common">Iberian ribbed newt</name>
    <dbReference type="NCBI Taxonomy" id="8319"/>
    <lineage>
        <taxon>Eukaryota</taxon>
        <taxon>Metazoa</taxon>
        <taxon>Chordata</taxon>
        <taxon>Craniata</taxon>
        <taxon>Vertebrata</taxon>
        <taxon>Euteleostomi</taxon>
        <taxon>Amphibia</taxon>
        <taxon>Batrachia</taxon>
        <taxon>Caudata</taxon>
        <taxon>Salamandroidea</taxon>
        <taxon>Salamandridae</taxon>
        <taxon>Pleurodelinae</taxon>
        <taxon>Pleurodeles</taxon>
    </lineage>
</organism>
<dbReference type="EMBL" id="JANPWB010000014">
    <property type="protein sequence ID" value="KAJ1097154.1"/>
    <property type="molecule type" value="Genomic_DNA"/>
</dbReference>